<dbReference type="NCBIfam" id="TIGR01807">
    <property type="entry name" value="CM_P2"/>
    <property type="match status" value="1"/>
</dbReference>
<dbReference type="EC" id="5.4.99.5" evidence="1"/>
<dbReference type="PANTHER" id="PTHR38041">
    <property type="entry name" value="CHORISMATE MUTASE"/>
    <property type="match status" value="1"/>
</dbReference>
<dbReference type="GO" id="GO:0004106">
    <property type="term" value="F:chorismate mutase activity"/>
    <property type="evidence" value="ECO:0007669"/>
    <property type="project" value="UniProtKB-EC"/>
</dbReference>
<gene>
    <name evidence="4" type="ordered locus">Pcar_1323</name>
</gene>
<dbReference type="InterPro" id="IPR010957">
    <property type="entry name" value="G/b/e-P-prot_chorismate_mutase"/>
</dbReference>
<dbReference type="GO" id="GO:0009094">
    <property type="term" value="P:L-phenylalanine biosynthetic process"/>
    <property type="evidence" value="ECO:0007669"/>
    <property type="project" value="InterPro"/>
</dbReference>
<dbReference type="PROSITE" id="PS51168">
    <property type="entry name" value="CHORISMATE_MUT_2"/>
    <property type="match status" value="1"/>
</dbReference>
<dbReference type="GO" id="GO:0009697">
    <property type="term" value="P:salicylic acid biosynthetic process"/>
    <property type="evidence" value="ECO:0007669"/>
    <property type="project" value="TreeGrafter"/>
</dbReference>
<feature type="domain" description="Chorismate mutase" evidence="3">
    <location>
        <begin position="1"/>
        <end position="87"/>
    </location>
</feature>
<proteinExistence type="predicted"/>
<dbReference type="Proteomes" id="UP000002534">
    <property type="component" value="Chromosome"/>
</dbReference>
<dbReference type="STRING" id="338963.Pcar_1323"/>
<evidence type="ECO:0000313" key="5">
    <source>
        <dbReference type="Proteomes" id="UP000002534"/>
    </source>
</evidence>
<name>Q3A4Y5_SYNC1</name>
<keyword evidence="2" id="KW-0413">Isomerase</keyword>
<dbReference type="GO" id="GO:0046417">
    <property type="term" value="P:chorismate metabolic process"/>
    <property type="evidence" value="ECO:0007669"/>
    <property type="project" value="InterPro"/>
</dbReference>
<evidence type="ECO:0000313" key="4">
    <source>
        <dbReference type="EMBL" id="ABA88572.1"/>
    </source>
</evidence>
<dbReference type="OrthoDB" id="9802281at2"/>
<dbReference type="AlphaFoldDB" id="Q3A4Y5"/>
<dbReference type="InterPro" id="IPR036979">
    <property type="entry name" value="CM_dom_sf"/>
</dbReference>
<protein>
    <recommendedName>
        <fullName evidence="1">chorismate mutase</fullName>
        <ecNumber evidence="1">5.4.99.5</ecNumber>
    </recommendedName>
</protein>
<dbReference type="GO" id="GO:0005737">
    <property type="term" value="C:cytoplasm"/>
    <property type="evidence" value="ECO:0007669"/>
    <property type="project" value="InterPro"/>
</dbReference>
<dbReference type="HOGENOM" id="CLU_131518_3_1_7"/>
<reference evidence="5" key="1">
    <citation type="submission" date="2005-10" db="EMBL/GenBank/DDBJ databases">
        <title>Complete sequence of Pelobacter carbinolicus DSM 2380.</title>
        <authorList>
            <person name="Copeland A."/>
            <person name="Lucas S."/>
            <person name="Lapidus A."/>
            <person name="Barry K."/>
            <person name="Detter J.C."/>
            <person name="Glavina T."/>
            <person name="Hammon N."/>
            <person name="Israni S."/>
            <person name="Pitluck S."/>
            <person name="Chertkov O."/>
            <person name="Schmutz J."/>
            <person name="Larimer F."/>
            <person name="Land M."/>
            <person name="Kyrpides N."/>
            <person name="Ivanova N."/>
            <person name="Richardson P."/>
        </authorList>
    </citation>
    <scope>NUCLEOTIDE SEQUENCE [LARGE SCALE GENOMIC DNA]</scope>
    <source>
        <strain evidence="5">DSM 2380 / NBRC 103641 / GraBd1</strain>
    </source>
</reference>
<keyword evidence="5" id="KW-1185">Reference proteome</keyword>
<dbReference type="KEGG" id="pca:Pcar_1323"/>
<dbReference type="SUPFAM" id="SSF48600">
    <property type="entry name" value="Chorismate mutase II"/>
    <property type="match status" value="1"/>
</dbReference>
<evidence type="ECO:0000256" key="1">
    <source>
        <dbReference type="ARBA" id="ARBA00012404"/>
    </source>
</evidence>
<dbReference type="eggNOG" id="COG1605">
    <property type="taxonomic scope" value="Bacteria"/>
</dbReference>
<dbReference type="InterPro" id="IPR002701">
    <property type="entry name" value="CM_II_prokaryot"/>
</dbReference>
<sequence length="90" mass="10425">MTIDEIRQEIDALDDELLKIFNRRAALALAIGEIKKAEGRAVYDPTREQKIFDRMQGTNPGPLENSAIVRLFERVIDETRRLERIRTKGE</sequence>
<dbReference type="PANTHER" id="PTHR38041:SF1">
    <property type="entry name" value="CHORISMATE MUTASE"/>
    <property type="match status" value="1"/>
</dbReference>
<dbReference type="InterPro" id="IPR036263">
    <property type="entry name" value="Chorismate_II_sf"/>
</dbReference>
<dbReference type="RefSeq" id="WP_011341047.1">
    <property type="nucleotide sequence ID" value="NC_007498.2"/>
</dbReference>
<dbReference type="InterPro" id="IPR051331">
    <property type="entry name" value="Chorismate_mutase-related"/>
</dbReference>
<accession>Q3A4Y5</accession>
<evidence type="ECO:0000259" key="3">
    <source>
        <dbReference type="PROSITE" id="PS51168"/>
    </source>
</evidence>
<reference evidence="4 5" key="2">
    <citation type="journal article" date="2012" name="BMC Genomics">
        <title>The genome of Pelobacter carbinolicus reveals surprising metabolic capabilities and physiological features.</title>
        <authorList>
            <person name="Aklujkar M."/>
            <person name="Haveman S.A."/>
            <person name="Didonato R.Jr."/>
            <person name="Chertkov O."/>
            <person name="Han C.S."/>
            <person name="Land M.L."/>
            <person name="Brown P."/>
            <person name="Lovley D.R."/>
        </authorList>
    </citation>
    <scope>NUCLEOTIDE SEQUENCE [LARGE SCALE GENOMIC DNA]</scope>
    <source>
        <strain evidence="5">DSM 2380 / NBRC 103641 / GraBd1</strain>
    </source>
</reference>
<dbReference type="Gene3D" id="1.20.59.10">
    <property type="entry name" value="Chorismate mutase"/>
    <property type="match status" value="1"/>
</dbReference>
<dbReference type="EMBL" id="CP000142">
    <property type="protein sequence ID" value="ABA88572.1"/>
    <property type="molecule type" value="Genomic_DNA"/>
</dbReference>
<dbReference type="SMART" id="SM00830">
    <property type="entry name" value="CM_2"/>
    <property type="match status" value="1"/>
</dbReference>
<evidence type="ECO:0000256" key="2">
    <source>
        <dbReference type="ARBA" id="ARBA00023235"/>
    </source>
</evidence>
<organism evidence="4 5">
    <name type="scientific">Syntrophotalea carbinolica (strain DSM 2380 / NBRC 103641 / GraBd1)</name>
    <name type="common">Pelobacter carbinolicus</name>
    <dbReference type="NCBI Taxonomy" id="338963"/>
    <lineage>
        <taxon>Bacteria</taxon>
        <taxon>Pseudomonadati</taxon>
        <taxon>Thermodesulfobacteriota</taxon>
        <taxon>Desulfuromonadia</taxon>
        <taxon>Desulfuromonadales</taxon>
        <taxon>Syntrophotaleaceae</taxon>
        <taxon>Syntrophotalea</taxon>
    </lineage>
</organism>
<dbReference type="Pfam" id="PF01817">
    <property type="entry name" value="CM_2"/>
    <property type="match status" value="1"/>
</dbReference>